<dbReference type="GO" id="GO:0022857">
    <property type="term" value="F:transmembrane transporter activity"/>
    <property type="evidence" value="ECO:0007669"/>
    <property type="project" value="UniProtKB-UniRule"/>
</dbReference>
<dbReference type="GO" id="GO:0005886">
    <property type="term" value="C:plasma membrane"/>
    <property type="evidence" value="ECO:0007669"/>
    <property type="project" value="UniProtKB-SubCell"/>
</dbReference>
<evidence type="ECO:0000313" key="9">
    <source>
        <dbReference type="EMBL" id="TCT13174.1"/>
    </source>
</evidence>
<comment type="function">
    <text evidence="7">Part of the tripartite ATP-independent periplasmic (TRAP) transport system.</text>
</comment>
<dbReference type="NCBIfam" id="TIGR00786">
    <property type="entry name" value="dctM"/>
    <property type="match status" value="1"/>
</dbReference>
<reference evidence="9 10" key="1">
    <citation type="submission" date="2019-03" db="EMBL/GenBank/DDBJ databases">
        <title>Genomic Encyclopedia of Type Strains, Phase IV (KMG-IV): sequencing the most valuable type-strain genomes for metagenomic binning, comparative biology and taxonomic classification.</title>
        <authorList>
            <person name="Goeker M."/>
        </authorList>
    </citation>
    <scope>NUCLEOTIDE SEQUENCE [LARGE SCALE GENOMIC DNA]</scope>
    <source>
        <strain evidence="9 10">DSM 19345</strain>
    </source>
</reference>
<dbReference type="PANTHER" id="PTHR33362:SF4">
    <property type="entry name" value="2,3-DIKETO-L-GULONATE TRAP TRANSPORTER LARGE PERMEASE PROTEIN YIAN"/>
    <property type="match status" value="1"/>
</dbReference>
<gene>
    <name evidence="9" type="ORF">EDC22_10134</name>
</gene>
<keyword evidence="2" id="KW-1003">Cell membrane</keyword>
<dbReference type="InterPro" id="IPR010656">
    <property type="entry name" value="DctM"/>
</dbReference>
<feature type="transmembrane region" description="Helical" evidence="7">
    <location>
        <begin position="214"/>
        <end position="236"/>
    </location>
</feature>
<dbReference type="Pfam" id="PF06808">
    <property type="entry name" value="DctM"/>
    <property type="match status" value="1"/>
</dbReference>
<feature type="domain" description="TRAP C4-dicarboxylate transport system permease DctM subunit" evidence="8">
    <location>
        <begin position="9"/>
        <end position="418"/>
    </location>
</feature>
<keyword evidence="7" id="KW-0813">Transport</keyword>
<keyword evidence="5 7" id="KW-1133">Transmembrane helix</keyword>
<dbReference type="PIRSF" id="PIRSF006066">
    <property type="entry name" value="HI0050"/>
    <property type="match status" value="1"/>
</dbReference>
<evidence type="ECO:0000256" key="6">
    <source>
        <dbReference type="ARBA" id="ARBA00023136"/>
    </source>
</evidence>
<dbReference type="PANTHER" id="PTHR33362">
    <property type="entry name" value="SIALIC ACID TRAP TRANSPORTER PERMEASE PROTEIN SIAT-RELATED"/>
    <property type="match status" value="1"/>
</dbReference>
<keyword evidence="4 7" id="KW-0812">Transmembrane</keyword>
<feature type="transmembrane region" description="Helical" evidence="7">
    <location>
        <begin position="137"/>
        <end position="162"/>
    </location>
</feature>
<dbReference type="InterPro" id="IPR004681">
    <property type="entry name" value="TRAP_DctM"/>
</dbReference>
<feature type="transmembrane region" description="Helical" evidence="7">
    <location>
        <begin position="314"/>
        <end position="332"/>
    </location>
</feature>
<evidence type="ECO:0000256" key="3">
    <source>
        <dbReference type="ARBA" id="ARBA00022519"/>
    </source>
</evidence>
<evidence type="ECO:0000256" key="1">
    <source>
        <dbReference type="ARBA" id="ARBA00004429"/>
    </source>
</evidence>
<organism evidence="9 10">
    <name type="scientific">Tepidamorphus gemmatus</name>
    <dbReference type="NCBI Taxonomy" id="747076"/>
    <lineage>
        <taxon>Bacteria</taxon>
        <taxon>Pseudomonadati</taxon>
        <taxon>Pseudomonadota</taxon>
        <taxon>Alphaproteobacteria</taxon>
        <taxon>Hyphomicrobiales</taxon>
        <taxon>Tepidamorphaceae</taxon>
        <taxon>Tepidamorphus</taxon>
    </lineage>
</organism>
<evidence type="ECO:0000313" key="10">
    <source>
        <dbReference type="Proteomes" id="UP000295678"/>
    </source>
</evidence>
<sequence length="427" mass="45576">MMLLLIGGLFVAFLVIGLPVAFALALAAIPVFTMTGTMPPTVVLQKMVTATQNFPLLAVPFFILAGNLMNATGITERLIRFSRLLTGWMAGGLAQVSIMLSFMMGGISGSAVADAAMESRVLGPGMLEQGYSKGHTAAILAFGSIITATIPPSIGLILFGFINEVSIGRLFLAGILPGIALTGVLMLTTWIVARRHGYAPDLDRIPSGRELARSFLDSVWSLLFPVILIVGFRFGFFTATEAGVFLVAYALFIGTVVYRELDWARTYEAFRGSVSDLGMVMLLIMMAAVLGYAVTLERGPQQITELVTTLTSDPVFILVLVIILLIISGMFLEGAANILLVTPIVMPVLVGAGYDPIHMGILIVTLINFGGVTPPVGVIMFTVCGALGCKVGTFSRASLPFFMAMILFFVILAAFPELALYLPRSLM</sequence>
<keyword evidence="6 7" id="KW-0472">Membrane</keyword>
<feature type="transmembrane region" description="Helical" evidence="7">
    <location>
        <begin position="399"/>
        <end position="422"/>
    </location>
</feature>
<accession>A0A4R3MIL9</accession>
<keyword evidence="10" id="KW-1185">Reference proteome</keyword>
<evidence type="ECO:0000256" key="5">
    <source>
        <dbReference type="ARBA" id="ARBA00022989"/>
    </source>
</evidence>
<comment type="similarity">
    <text evidence="7">Belongs to the TRAP transporter large permease family.</text>
</comment>
<evidence type="ECO:0000259" key="8">
    <source>
        <dbReference type="Pfam" id="PF06808"/>
    </source>
</evidence>
<dbReference type="Proteomes" id="UP000295678">
    <property type="component" value="Unassembled WGS sequence"/>
</dbReference>
<feature type="transmembrane region" description="Helical" evidence="7">
    <location>
        <begin position="168"/>
        <end position="193"/>
    </location>
</feature>
<protein>
    <recommendedName>
        <fullName evidence="7">TRAP transporter large permease protein</fullName>
    </recommendedName>
</protein>
<comment type="caution">
    <text evidence="7">Lacks conserved residue(s) required for the propagation of feature annotation.</text>
</comment>
<feature type="transmembrane region" description="Helical" evidence="7">
    <location>
        <begin position="273"/>
        <end position="294"/>
    </location>
</feature>
<comment type="caution">
    <text evidence="9">The sequence shown here is derived from an EMBL/GenBank/DDBJ whole genome shotgun (WGS) entry which is preliminary data.</text>
</comment>
<dbReference type="AlphaFoldDB" id="A0A4R3MIL9"/>
<evidence type="ECO:0000256" key="7">
    <source>
        <dbReference type="RuleBase" id="RU369079"/>
    </source>
</evidence>
<comment type="subcellular location">
    <subcellularLocation>
        <location evidence="1 7">Cell inner membrane</location>
        <topology evidence="1 7">Multi-pass membrane protein</topology>
    </subcellularLocation>
</comment>
<dbReference type="RefSeq" id="WP_245499555.1">
    <property type="nucleotide sequence ID" value="NZ_SMAK01000001.1"/>
</dbReference>
<feature type="transmembrane region" description="Helical" evidence="7">
    <location>
        <begin position="242"/>
        <end position="261"/>
    </location>
</feature>
<keyword evidence="3 7" id="KW-0997">Cell inner membrane</keyword>
<dbReference type="EMBL" id="SMAK01000001">
    <property type="protein sequence ID" value="TCT13174.1"/>
    <property type="molecule type" value="Genomic_DNA"/>
</dbReference>
<feature type="transmembrane region" description="Helical" evidence="7">
    <location>
        <begin position="93"/>
        <end position="116"/>
    </location>
</feature>
<evidence type="ECO:0000256" key="4">
    <source>
        <dbReference type="ARBA" id="ARBA00022692"/>
    </source>
</evidence>
<proteinExistence type="inferred from homology"/>
<evidence type="ECO:0000256" key="2">
    <source>
        <dbReference type="ARBA" id="ARBA00022475"/>
    </source>
</evidence>
<feature type="transmembrane region" description="Helical" evidence="7">
    <location>
        <begin position="360"/>
        <end position="387"/>
    </location>
</feature>
<comment type="subunit">
    <text evidence="7">The complex comprises the extracytoplasmic solute receptor protein and the two transmembrane proteins.</text>
</comment>
<name>A0A4R3MIL9_9HYPH</name>